<gene>
    <name evidence="1" type="ORF">LCGC14_1596440</name>
</gene>
<protein>
    <submittedName>
        <fullName evidence="1">Uncharacterized protein</fullName>
    </submittedName>
</protein>
<organism evidence="1">
    <name type="scientific">marine sediment metagenome</name>
    <dbReference type="NCBI Taxonomy" id="412755"/>
    <lineage>
        <taxon>unclassified sequences</taxon>
        <taxon>metagenomes</taxon>
        <taxon>ecological metagenomes</taxon>
    </lineage>
</organism>
<proteinExistence type="predicted"/>
<evidence type="ECO:0000313" key="1">
    <source>
        <dbReference type="EMBL" id="KKM25302.1"/>
    </source>
</evidence>
<sequence length="68" mass="8433">MLTHDRINSINIDIRLLYYLHLYPQQWWMKDLDAIWRYRSWEKRGAEKNIPPTPHDIRTLILEELVNE</sequence>
<dbReference type="AlphaFoldDB" id="A0A0F9ICV3"/>
<comment type="caution">
    <text evidence="1">The sequence shown here is derived from an EMBL/GenBank/DDBJ whole genome shotgun (WGS) entry which is preliminary data.</text>
</comment>
<accession>A0A0F9ICV3</accession>
<reference evidence="1" key="1">
    <citation type="journal article" date="2015" name="Nature">
        <title>Complex archaea that bridge the gap between prokaryotes and eukaryotes.</title>
        <authorList>
            <person name="Spang A."/>
            <person name="Saw J.H."/>
            <person name="Jorgensen S.L."/>
            <person name="Zaremba-Niedzwiedzka K."/>
            <person name="Martijn J."/>
            <person name="Lind A.E."/>
            <person name="van Eijk R."/>
            <person name="Schleper C."/>
            <person name="Guy L."/>
            <person name="Ettema T.J."/>
        </authorList>
    </citation>
    <scope>NUCLEOTIDE SEQUENCE</scope>
</reference>
<dbReference type="EMBL" id="LAZR01012745">
    <property type="protein sequence ID" value="KKM25302.1"/>
    <property type="molecule type" value="Genomic_DNA"/>
</dbReference>
<name>A0A0F9ICV3_9ZZZZ</name>